<dbReference type="EMBL" id="HBUF01276102">
    <property type="protein sequence ID" value="CAG6686394.1"/>
    <property type="molecule type" value="Transcribed_RNA"/>
</dbReference>
<name>A0A8D8TDH5_9HEMI</name>
<evidence type="ECO:0000313" key="1">
    <source>
        <dbReference type="EMBL" id="CAG6686395.1"/>
    </source>
</evidence>
<protein>
    <submittedName>
        <fullName evidence="1">Uncharacterized protein</fullName>
    </submittedName>
</protein>
<sequence length="255" mass="29534">MDGNHMMNLLRQTNGNSKIDIDNRADGTINENNITSNDKAKYAINGNKMLDVLSKKNPEHVMRDEVEYKMDGNHMLNLLHKTNGNSKIDIDNRVDGTINENKITSNDKAKEPLNKHEIEKNNANQGELVDGNILYNLLKQDHFVKTEKDIKHNNDEEQQIKGEDLFNILNPNIETKINNKNQMNFDKFYQKLFHEFSKDNQGVIDALHTKKDQHKVLWNDQNVEIPNIDFNDRQTNNIKAENVNSDRQSNEAPEE</sequence>
<organism evidence="1">
    <name type="scientific">Cacopsylla melanoneura</name>
    <dbReference type="NCBI Taxonomy" id="428564"/>
    <lineage>
        <taxon>Eukaryota</taxon>
        <taxon>Metazoa</taxon>
        <taxon>Ecdysozoa</taxon>
        <taxon>Arthropoda</taxon>
        <taxon>Hexapoda</taxon>
        <taxon>Insecta</taxon>
        <taxon>Pterygota</taxon>
        <taxon>Neoptera</taxon>
        <taxon>Paraneoptera</taxon>
        <taxon>Hemiptera</taxon>
        <taxon>Sternorrhyncha</taxon>
        <taxon>Psylloidea</taxon>
        <taxon>Psyllidae</taxon>
        <taxon>Psyllinae</taxon>
        <taxon>Cacopsylla</taxon>
    </lineage>
</organism>
<dbReference type="EMBL" id="HBUF01276103">
    <property type="protein sequence ID" value="CAG6686395.1"/>
    <property type="molecule type" value="Transcribed_RNA"/>
</dbReference>
<proteinExistence type="predicted"/>
<reference evidence="1" key="1">
    <citation type="submission" date="2021-05" db="EMBL/GenBank/DDBJ databases">
        <authorList>
            <person name="Alioto T."/>
            <person name="Alioto T."/>
            <person name="Gomez Garrido J."/>
        </authorList>
    </citation>
    <scope>NUCLEOTIDE SEQUENCE</scope>
</reference>
<accession>A0A8D8TDH5</accession>
<dbReference type="AlphaFoldDB" id="A0A8D8TDH5"/>